<evidence type="ECO:0000313" key="2">
    <source>
        <dbReference type="Proteomes" id="UP001497444"/>
    </source>
</evidence>
<accession>A0ABP0WY72</accession>
<dbReference type="Proteomes" id="UP001497444">
    <property type="component" value="Chromosome 4"/>
</dbReference>
<proteinExistence type="predicted"/>
<dbReference type="EMBL" id="OZ020099">
    <property type="protein sequence ID" value="CAK9271367.1"/>
    <property type="molecule type" value="Genomic_DNA"/>
</dbReference>
<name>A0ABP0WY72_9BRYO</name>
<keyword evidence="2" id="KW-1185">Reference proteome</keyword>
<reference evidence="1" key="1">
    <citation type="submission" date="2024-02" db="EMBL/GenBank/DDBJ databases">
        <authorList>
            <consortium name="ELIXIR-Norway"/>
            <consortium name="Elixir Norway"/>
        </authorList>
    </citation>
    <scope>NUCLEOTIDE SEQUENCE</scope>
</reference>
<protein>
    <submittedName>
        <fullName evidence="1">Uncharacterized protein</fullName>
    </submittedName>
</protein>
<evidence type="ECO:0000313" key="1">
    <source>
        <dbReference type="EMBL" id="CAK9271367.1"/>
    </source>
</evidence>
<organism evidence="1 2">
    <name type="scientific">Sphagnum jensenii</name>
    <dbReference type="NCBI Taxonomy" id="128206"/>
    <lineage>
        <taxon>Eukaryota</taxon>
        <taxon>Viridiplantae</taxon>
        <taxon>Streptophyta</taxon>
        <taxon>Embryophyta</taxon>
        <taxon>Bryophyta</taxon>
        <taxon>Sphagnophytina</taxon>
        <taxon>Sphagnopsida</taxon>
        <taxon>Sphagnales</taxon>
        <taxon>Sphagnaceae</taxon>
        <taxon>Sphagnum</taxon>
    </lineage>
</organism>
<gene>
    <name evidence="1" type="ORF">CSSPJE1EN1_LOCUS16845</name>
</gene>
<sequence length="79" mass="9058">MMRTLAFEDISRRWGFLMMHYVHTLLKSCNQGIFACGSSVWSSLFPTRGRKLGKHQLSETGQWLSALSPSSQRTSFSRM</sequence>